<accession>A0A8T0J2V8</accession>
<evidence type="ECO:0000313" key="9">
    <source>
        <dbReference type="Proteomes" id="UP000822688"/>
    </source>
</evidence>
<reference evidence="8" key="1">
    <citation type="submission" date="2020-06" db="EMBL/GenBank/DDBJ databases">
        <title>WGS assembly of Ceratodon purpureus strain R40.</title>
        <authorList>
            <person name="Carey S.B."/>
            <person name="Jenkins J."/>
            <person name="Shu S."/>
            <person name="Lovell J.T."/>
            <person name="Sreedasyam A."/>
            <person name="Maumus F."/>
            <person name="Tiley G.P."/>
            <person name="Fernandez-Pozo N."/>
            <person name="Barry K."/>
            <person name="Chen C."/>
            <person name="Wang M."/>
            <person name="Lipzen A."/>
            <person name="Daum C."/>
            <person name="Saski C.A."/>
            <person name="Payton A.C."/>
            <person name="Mcbreen J.C."/>
            <person name="Conrad R.E."/>
            <person name="Kollar L.M."/>
            <person name="Olsson S."/>
            <person name="Huttunen S."/>
            <person name="Landis J.B."/>
            <person name="Wickett N.J."/>
            <person name="Johnson M.G."/>
            <person name="Rensing S.A."/>
            <person name="Grimwood J."/>
            <person name="Schmutz J."/>
            <person name="Mcdaniel S.F."/>
        </authorList>
    </citation>
    <scope>NUCLEOTIDE SEQUENCE</scope>
    <source>
        <strain evidence="8">R40</strain>
    </source>
</reference>
<dbReference type="AlphaFoldDB" id="A0A8T0J2V8"/>
<dbReference type="InterPro" id="IPR009606">
    <property type="entry name" value="DEAL/Modifying_wall_lignin1/2"/>
</dbReference>
<keyword evidence="5 7" id="KW-0472">Membrane</keyword>
<dbReference type="InterPro" id="IPR052222">
    <property type="entry name" value="DESIGUAL"/>
</dbReference>
<dbReference type="Pfam" id="PF06749">
    <property type="entry name" value="DUF1218"/>
    <property type="match status" value="1"/>
</dbReference>
<comment type="similarity">
    <text evidence="6">Belongs to the DESIGUAL family.</text>
</comment>
<dbReference type="PANTHER" id="PTHR31769">
    <property type="entry name" value="OS07G0462200 PROTEIN-RELATED"/>
    <property type="match status" value="1"/>
</dbReference>
<comment type="caution">
    <text evidence="8">The sequence shown here is derived from an EMBL/GenBank/DDBJ whole genome shotgun (WGS) entry which is preliminary data.</text>
</comment>
<feature type="transmembrane region" description="Helical" evidence="7">
    <location>
        <begin position="62"/>
        <end position="86"/>
    </location>
</feature>
<evidence type="ECO:0000256" key="7">
    <source>
        <dbReference type="SAM" id="Phobius"/>
    </source>
</evidence>
<feature type="transmembrane region" description="Helical" evidence="7">
    <location>
        <begin position="147"/>
        <end position="174"/>
    </location>
</feature>
<evidence type="ECO:0000256" key="1">
    <source>
        <dbReference type="ARBA" id="ARBA00004127"/>
    </source>
</evidence>
<name>A0A8T0J2V8_CERPU</name>
<evidence type="ECO:0000256" key="3">
    <source>
        <dbReference type="ARBA" id="ARBA00022729"/>
    </source>
</evidence>
<keyword evidence="2 7" id="KW-0812">Transmembrane</keyword>
<proteinExistence type="inferred from homology"/>
<keyword evidence="3" id="KW-0732">Signal</keyword>
<protein>
    <submittedName>
        <fullName evidence="8">Uncharacterized protein</fullName>
    </submittedName>
</protein>
<sequence length="214" mass="22723">MAFGTKYSLKVTSIAALAAAMGMVAVLLGFIAERKRINADAMVWDNVTSKCNMPANKTFSLAMAAAFLLLLMQVLLTAAGGCLCCNYKIDMLTSPAPLAVKSLIVSWVLCILAVIFYFYGASVSSNRHARPLPRPFLPAATSTPCGYAISSGVFASAALMTFLATASGITYYLAASRVYIIHTWFGQPKFCFEVGQPTGSPLPAPLPLTIVTTT</sequence>
<keyword evidence="4 7" id="KW-1133">Transmembrane helix</keyword>
<dbReference type="EMBL" id="CM026421">
    <property type="protein sequence ID" value="KAG0589396.1"/>
    <property type="molecule type" value="Genomic_DNA"/>
</dbReference>
<evidence type="ECO:0000256" key="5">
    <source>
        <dbReference type="ARBA" id="ARBA00023136"/>
    </source>
</evidence>
<organism evidence="8 9">
    <name type="scientific">Ceratodon purpureus</name>
    <name type="common">Fire moss</name>
    <name type="synonym">Dicranum purpureum</name>
    <dbReference type="NCBI Taxonomy" id="3225"/>
    <lineage>
        <taxon>Eukaryota</taxon>
        <taxon>Viridiplantae</taxon>
        <taxon>Streptophyta</taxon>
        <taxon>Embryophyta</taxon>
        <taxon>Bryophyta</taxon>
        <taxon>Bryophytina</taxon>
        <taxon>Bryopsida</taxon>
        <taxon>Dicranidae</taxon>
        <taxon>Pseudoditrichales</taxon>
        <taxon>Ditrichaceae</taxon>
        <taxon>Ceratodon</taxon>
    </lineage>
</organism>
<keyword evidence="9" id="KW-1185">Reference proteome</keyword>
<evidence type="ECO:0000313" key="8">
    <source>
        <dbReference type="EMBL" id="KAG0589396.1"/>
    </source>
</evidence>
<comment type="subcellular location">
    <subcellularLocation>
        <location evidence="1">Endomembrane system</location>
        <topology evidence="1">Multi-pass membrane protein</topology>
    </subcellularLocation>
</comment>
<evidence type="ECO:0000256" key="2">
    <source>
        <dbReference type="ARBA" id="ARBA00022692"/>
    </source>
</evidence>
<dbReference type="GO" id="GO:0012505">
    <property type="term" value="C:endomembrane system"/>
    <property type="evidence" value="ECO:0007669"/>
    <property type="project" value="UniProtKB-SubCell"/>
</dbReference>
<gene>
    <name evidence="8" type="ORF">KC19_1G018500</name>
</gene>
<evidence type="ECO:0000256" key="4">
    <source>
        <dbReference type="ARBA" id="ARBA00022989"/>
    </source>
</evidence>
<feature type="transmembrane region" description="Helical" evidence="7">
    <location>
        <begin position="98"/>
        <end position="119"/>
    </location>
</feature>
<feature type="transmembrane region" description="Helical" evidence="7">
    <location>
        <begin position="12"/>
        <end position="32"/>
    </location>
</feature>
<dbReference type="Proteomes" id="UP000822688">
    <property type="component" value="Chromosome 1"/>
</dbReference>
<evidence type="ECO:0000256" key="6">
    <source>
        <dbReference type="ARBA" id="ARBA00029467"/>
    </source>
</evidence>